<reference evidence="1 2" key="1">
    <citation type="submission" date="2022-04" db="EMBL/GenBank/DDBJ databases">
        <title>Genome diversity in the genus Frankia.</title>
        <authorList>
            <person name="Carlos-Shanley C."/>
            <person name="Hahn D."/>
        </authorList>
    </citation>
    <scope>NUCLEOTIDE SEQUENCE [LARGE SCALE GENOMIC DNA]</scope>
    <source>
        <strain evidence="1 2">Ag45/Mut15</strain>
    </source>
</reference>
<organism evidence="1 2">
    <name type="scientific">Frankia umida</name>
    <dbReference type="NCBI Taxonomy" id="573489"/>
    <lineage>
        <taxon>Bacteria</taxon>
        <taxon>Bacillati</taxon>
        <taxon>Actinomycetota</taxon>
        <taxon>Actinomycetes</taxon>
        <taxon>Frankiales</taxon>
        <taxon>Frankiaceae</taxon>
        <taxon>Frankia</taxon>
    </lineage>
</organism>
<evidence type="ECO:0000313" key="2">
    <source>
        <dbReference type="Proteomes" id="UP001201873"/>
    </source>
</evidence>
<dbReference type="Proteomes" id="UP001201873">
    <property type="component" value="Unassembled WGS sequence"/>
</dbReference>
<evidence type="ECO:0008006" key="3">
    <source>
        <dbReference type="Google" id="ProtNLM"/>
    </source>
</evidence>
<name>A0ABT0JV14_9ACTN</name>
<proteinExistence type="predicted"/>
<dbReference type="EMBL" id="JALKFT010000004">
    <property type="protein sequence ID" value="MCK9875386.1"/>
    <property type="molecule type" value="Genomic_DNA"/>
</dbReference>
<evidence type="ECO:0000313" key="1">
    <source>
        <dbReference type="EMBL" id="MCK9875386.1"/>
    </source>
</evidence>
<accession>A0ABT0JV14</accession>
<comment type="caution">
    <text evidence="1">The sequence shown here is derived from an EMBL/GenBank/DDBJ whole genome shotgun (WGS) entry which is preliminary data.</text>
</comment>
<gene>
    <name evidence="1" type="ORF">MXD59_06260</name>
</gene>
<dbReference type="RefSeq" id="WP_248823813.1">
    <property type="nucleotide sequence ID" value="NZ_JALKFT010000004.1"/>
</dbReference>
<sequence length="58" mass="6219">MGIRSSRLINAGPRFTGTARKDVDDGCPVHAVTVEEDHAVTVEEDKLNGVPTAAWWAA</sequence>
<keyword evidence="2" id="KW-1185">Reference proteome</keyword>
<protein>
    <recommendedName>
        <fullName evidence="3">DUF397 domain-containing protein</fullName>
    </recommendedName>
</protein>